<evidence type="ECO:0000256" key="8">
    <source>
        <dbReference type="ARBA" id="ARBA00023136"/>
    </source>
</evidence>
<dbReference type="GO" id="GO:0006605">
    <property type="term" value="P:protein targeting"/>
    <property type="evidence" value="ECO:0007669"/>
    <property type="project" value="UniProtKB-UniRule"/>
</dbReference>
<dbReference type="GO" id="GO:0008320">
    <property type="term" value="F:protein transmembrane transporter activity"/>
    <property type="evidence" value="ECO:0007669"/>
    <property type="project" value="UniProtKB-UniRule"/>
</dbReference>
<protein>
    <recommendedName>
        <fullName evidence="9">Protein translocase subunit SecE</fullName>
    </recommendedName>
</protein>
<comment type="similarity">
    <text evidence="9">Belongs to the SecE/SEC61-gamma family.</text>
</comment>
<dbReference type="AlphaFoldDB" id="A0A7T3RD51"/>
<dbReference type="GO" id="GO:0009306">
    <property type="term" value="P:protein secretion"/>
    <property type="evidence" value="ECO:0007669"/>
    <property type="project" value="UniProtKB-UniRule"/>
</dbReference>
<dbReference type="PANTHER" id="PTHR33910">
    <property type="entry name" value="PROTEIN TRANSLOCASE SUBUNIT SECE"/>
    <property type="match status" value="1"/>
</dbReference>
<evidence type="ECO:0000256" key="7">
    <source>
        <dbReference type="ARBA" id="ARBA00023010"/>
    </source>
</evidence>
<dbReference type="GO" id="GO:0005886">
    <property type="term" value="C:plasma membrane"/>
    <property type="evidence" value="ECO:0007669"/>
    <property type="project" value="UniProtKB-SubCell"/>
</dbReference>
<evidence type="ECO:0000256" key="6">
    <source>
        <dbReference type="ARBA" id="ARBA00022989"/>
    </source>
</evidence>
<reference evidence="10 11" key="1">
    <citation type="submission" date="2020-11" db="EMBL/GenBank/DDBJ databases">
        <title>Treponema Peruensis nv. sp., first commensal Treponema isolated from human feces.</title>
        <authorList>
            <person name="Belkhou C."/>
            <person name="Raes J."/>
        </authorList>
    </citation>
    <scope>NUCLEOTIDE SEQUENCE [LARGE SCALE GENOMIC DNA]</scope>
    <source>
        <strain evidence="10 11">RCC2812</strain>
    </source>
</reference>
<sequence>MGKIRQFCKECVGELKKVVWPTRSEVLSSVKVVFISTIVVALILGLLDWLFTEGLRLIF</sequence>
<dbReference type="InterPro" id="IPR038379">
    <property type="entry name" value="SecE_sf"/>
</dbReference>
<keyword evidence="6 9" id="KW-1133">Transmembrane helix</keyword>
<keyword evidence="8 9" id="KW-0472">Membrane</keyword>
<evidence type="ECO:0000256" key="9">
    <source>
        <dbReference type="HAMAP-Rule" id="MF_00422"/>
    </source>
</evidence>
<keyword evidence="5 9" id="KW-0653">Protein transport</keyword>
<accession>A0A7T3RD51</accession>
<dbReference type="Proteomes" id="UP000595224">
    <property type="component" value="Chromosome"/>
</dbReference>
<dbReference type="Gene3D" id="1.20.5.1030">
    <property type="entry name" value="Preprotein translocase secy subunit"/>
    <property type="match status" value="1"/>
</dbReference>
<comment type="subunit">
    <text evidence="9">Component of the Sec protein translocase complex. Heterotrimer consisting of SecY, SecE and SecG subunits. The heterotrimers can form oligomers, although 1 heterotrimer is thought to be able to translocate proteins. Interacts with the ribosome. Interacts with SecDF, and other proteins may be involved. Interacts with SecA.</text>
</comment>
<name>A0A7T3RD51_9SPIR</name>
<keyword evidence="2 9" id="KW-0813">Transport</keyword>
<dbReference type="EMBL" id="CP064936">
    <property type="protein sequence ID" value="QQA00929.1"/>
    <property type="molecule type" value="Genomic_DNA"/>
</dbReference>
<gene>
    <name evidence="9 10" type="primary">secE</name>
    <name evidence="10" type="ORF">IWA51_11850</name>
</gene>
<evidence type="ECO:0000313" key="10">
    <source>
        <dbReference type="EMBL" id="QQA00929.1"/>
    </source>
</evidence>
<evidence type="ECO:0000256" key="5">
    <source>
        <dbReference type="ARBA" id="ARBA00022927"/>
    </source>
</evidence>
<evidence type="ECO:0000256" key="3">
    <source>
        <dbReference type="ARBA" id="ARBA00022475"/>
    </source>
</evidence>
<dbReference type="RefSeq" id="WP_177528791.1">
    <property type="nucleotide sequence ID" value="NZ_CBCSHE010000005.1"/>
</dbReference>
<evidence type="ECO:0000256" key="1">
    <source>
        <dbReference type="ARBA" id="ARBA00004370"/>
    </source>
</evidence>
<keyword evidence="4 9" id="KW-0812">Transmembrane</keyword>
<dbReference type="InterPro" id="IPR005807">
    <property type="entry name" value="SecE_bac"/>
</dbReference>
<dbReference type="InterPro" id="IPR001901">
    <property type="entry name" value="Translocase_SecE/Sec61-g"/>
</dbReference>
<dbReference type="GO" id="GO:0065002">
    <property type="term" value="P:intracellular protein transmembrane transport"/>
    <property type="evidence" value="ECO:0007669"/>
    <property type="project" value="UniProtKB-UniRule"/>
</dbReference>
<dbReference type="PANTHER" id="PTHR33910:SF1">
    <property type="entry name" value="PROTEIN TRANSLOCASE SUBUNIT SECE"/>
    <property type="match status" value="1"/>
</dbReference>
<dbReference type="NCBIfam" id="TIGR00964">
    <property type="entry name" value="secE_bact"/>
    <property type="match status" value="1"/>
</dbReference>
<dbReference type="HAMAP" id="MF_00422">
    <property type="entry name" value="SecE"/>
    <property type="match status" value="1"/>
</dbReference>
<feature type="transmembrane region" description="Helical" evidence="9">
    <location>
        <begin position="32"/>
        <end position="51"/>
    </location>
</feature>
<keyword evidence="3 9" id="KW-1003">Cell membrane</keyword>
<comment type="function">
    <text evidence="9">Essential subunit of the Sec protein translocation channel SecYEG. Clamps together the 2 halves of SecY. May contact the channel plug during translocation.</text>
</comment>
<proteinExistence type="inferred from homology"/>
<keyword evidence="7 9" id="KW-0811">Translocation</keyword>
<comment type="subcellular location">
    <subcellularLocation>
        <location evidence="9">Cell membrane</location>
        <topology evidence="9">Single-pass membrane protein</topology>
    </subcellularLocation>
    <subcellularLocation>
        <location evidence="1">Membrane</location>
    </subcellularLocation>
</comment>
<dbReference type="GO" id="GO:0043952">
    <property type="term" value="P:protein transport by the Sec complex"/>
    <property type="evidence" value="ECO:0007669"/>
    <property type="project" value="UniProtKB-UniRule"/>
</dbReference>
<dbReference type="Pfam" id="PF00584">
    <property type="entry name" value="SecE"/>
    <property type="match status" value="1"/>
</dbReference>
<evidence type="ECO:0000256" key="4">
    <source>
        <dbReference type="ARBA" id="ARBA00022692"/>
    </source>
</evidence>
<organism evidence="10 11">
    <name type="scientific">Treponema peruense</name>
    <dbReference type="NCBI Taxonomy" id="2787628"/>
    <lineage>
        <taxon>Bacteria</taxon>
        <taxon>Pseudomonadati</taxon>
        <taxon>Spirochaetota</taxon>
        <taxon>Spirochaetia</taxon>
        <taxon>Spirochaetales</taxon>
        <taxon>Treponemataceae</taxon>
        <taxon>Treponema</taxon>
    </lineage>
</organism>
<keyword evidence="11" id="KW-1185">Reference proteome</keyword>
<evidence type="ECO:0000256" key="2">
    <source>
        <dbReference type="ARBA" id="ARBA00022448"/>
    </source>
</evidence>
<evidence type="ECO:0000313" key="11">
    <source>
        <dbReference type="Proteomes" id="UP000595224"/>
    </source>
</evidence>
<dbReference type="KEGG" id="tper:IWA51_11850"/>